<accession>A0ABD2YYU7</accession>
<feature type="compositionally biased region" description="Polar residues" evidence="1">
    <location>
        <begin position="86"/>
        <end position="100"/>
    </location>
</feature>
<reference evidence="2 3" key="1">
    <citation type="submission" date="2024-11" db="EMBL/GenBank/DDBJ databases">
        <title>A near-complete genome assembly of Cinchona calisaya.</title>
        <authorList>
            <person name="Lian D.C."/>
            <person name="Zhao X.W."/>
            <person name="Wei L."/>
        </authorList>
    </citation>
    <scope>NUCLEOTIDE SEQUENCE [LARGE SCALE GENOMIC DNA]</scope>
    <source>
        <tissue evidence="2">Nenye</tissue>
    </source>
</reference>
<gene>
    <name evidence="2" type="ORF">ACH5RR_030691</name>
</gene>
<dbReference type="EMBL" id="JBJUIK010000012">
    <property type="protein sequence ID" value="KAL3511290.1"/>
    <property type="molecule type" value="Genomic_DNA"/>
</dbReference>
<name>A0ABD2YYU7_9GENT</name>
<keyword evidence="3" id="KW-1185">Reference proteome</keyword>
<organism evidence="2 3">
    <name type="scientific">Cinchona calisaya</name>
    <dbReference type="NCBI Taxonomy" id="153742"/>
    <lineage>
        <taxon>Eukaryota</taxon>
        <taxon>Viridiplantae</taxon>
        <taxon>Streptophyta</taxon>
        <taxon>Embryophyta</taxon>
        <taxon>Tracheophyta</taxon>
        <taxon>Spermatophyta</taxon>
        <taxon>Magnoliopsida</taxon>
        <taxon>eudicotyledons</taxon>
        <taxon>Gunneridae</taxon>
        <taxon>Pentapetalae</taxon>
        <taxon>asterids</taxon>
        <taxon>lamiids</taxon>
        <taxon>Gentianales</taxon>
        <taxon>Rubiaceae</taxon>
        <taxon>Cinchonoideae</taxon>
        <taxon>Cinchoneae</taxon>
        <taxon>Cinchona</taxon>
    </lineage>
</organism>
<dbReference type="AlphaFoldDB" id="A0ABD2YYU7"/>
<evidence type="ECO:0000256" key="1">
    <source>
        <dbReference type="SAM" id="MobiDB-lite"/>
    </source>
</evidence>
<sequence length="129" mass="14460">MKAAEIEETYKIAKEGLLKMLDEVDAKLHEELVVKNIRTNVSNLDTTANASSVKFKGIKRKTKTLSGKRLKSSLEKATKRRRAKNNDSSSNVIVAPSMSSHNEPIGDTLHAVYTKCDMQYPKLQNKEII</sequence>
<feature type="region of interest" description="Disordered" evidence="1">
    <location>
        <begin position="66"/>
        <end position="100"/>
    </location>
</feature>
<dbReference type="Proteomes" id="UP001630127">
    <property type="component" value="Unassembled WGS sequence"/>
</dbReference>
<protein>
    <submittedName>
        <fullName evidence="2">Uncharacterized protein</fullName>
    </submittedName>
</protein>
<comment type="caution">
    <text evidence="2">The sequence shown here is derived from an EMBL/GenBank/DDBJ whole genome shotgun (WGS) entry which is preliminary data.</text>
</comment>
<evidence type="ECO:0000313" key="2">
    <source>
        <dbReference type="EMBL" id="KAL3511290.1"/>
    </source>
</evidence>
<evidence type="ECO:0000313" key="3">
    <source>
        <dbReference type="Proteomes" id="UP001630127"/>
    </source>
</evidence>
<proteinExistence type="predicted"/>